<dbReference type="Proteomes" id="UP000001070">
    <property type="component" value="Unassembled WGS sequence"/>
</dbReference>
<organism evidence="2">
    <name type="scientific">Drosophila grimshawi</name>
    <name type="common">Hawaiian fruit fly</name>
    <name type="synonym">Idiomyia grimshawi</name>
    <dbReference type="NCBI Taxonomy" id="7222"/>
    <lineage>
        <taxon>Eukaryota</taxon>
        <taxon>Metazoa</taxon>
        <taxon>Ecdysozoa</taxon>
        <taxon>Arthropoda</taxon>
        <taxon>Hexapoda</taxon>
        <taxon>Insecta</taxon>
        <taxon>Pterygota</taxon>
        <taxon>Neoptera</taxon>
        <taxon>Endopterygota</taxon>
        <taxon>Diptera</taxon>
        <taxon>Brachycera</taxon>
        <taxon>Muscomorpha</taxon>
        <taxon>Ephydroidea</taxon>
        <taxon>Drosophilidae</taxon>
        <taxon>Drosophila</taxon>
        <taxon>Hawaiian Drosophila</taxon>
    </lineage>
</organism>
<reference evidence="1 2" key="1">
    <citation type="journal article" date="2007" name="Nature">
        <title>Evolution of genes and genomes on the Drosophila phylogeny.</title>
        <authorList>
            <consortium name="Drosophila 12 Genomes Consortium"/>
            <person name="Clark A.G."/>
            <person name="Eisen M.B."/>
            <person name="Smith D.R."/>
            <person name="Bergman C.M."/>
            <person name="Oliver B."/>
            <person name="Markow T.A."/>
            <person name="Kaufman T.C."/>
            <person name="Kellis M."/>
            <person name="Gelbart W."/>
            <person name="Iyer V.N."/>
            <person name="Pollard D.A."/>
            <person name="Sackton T.B."/>
            <person name="Larracuente A.M."/>
            <person name="Singh N.D."/>
            <person name="Abad J.P."/>
            <person name="Abt D.N."/>
            <person name="Adryan B."/>
            <person name="Aguade M."/>
            <person name="Akashi H."/>
            <person name="Anderson W.W."/>
            <person name="Aquadro C.F."/>
            <person name="Ardell D.H."/>
            <person name="Arguello R."/>
            <person name="Artieri C.G."/>
            <person name="Barbash D.A."/>
            <person name="Barker D."/>
            <person name="Barsanti P."/>
            <person name="Batterham P."/>
            <person name="Batzoglou S."/>
            <person name="Begun D."/>
            <person name="Bhutkar A."/>
            <person name="Blanco E."/>
            <person name="Bosak S.A."/>
            <person name="Bradley R.K."/>
            <person name="Brand A.D."/>
            <person name="Brent M.R."/>
            <person name="Brooks A.N."/>
            <person name="Brown R.H."/>
            <person name="Butlin R.K."/>
            <person name="Caggese C."/>
            <person name="Calvi B.R."/>
            <person name="Bernardo de Carvalho A."/>
            <person name="Caspi A."/>
            <person name="Castrezana S."/>
            <person name="Celniker S.E."/>
            <person name="Chang J.L."/>
            <person name="Chapple C."/>
            <person name="Chatterji S."/>
            <person name="Chinwalla A."/>
            <person name="Civetta A."/>
            <person name="Clifton S.W."/>
            <person name="Comeron J.M."/>
            <person name="Costello J.C."/>
            <person name="Coyne J.A."/>
            <person name="Daub J."/>
            <person name="David R.G."/>
            <person name="Delcher A.L."/>
            <person name="Delehaunty K."/>
            <person name="Do C.B."/>
            <person name="Ebling H."/>
            <person name="Edwards K."/>
            <person name="Eickbush T."/>
            <person name="Evans J.D."/>
            <person name="Filipski A."/>
            <person name="Findeiss S."/>
            <person name="Freyhult E."/>
            <person name="Fulton L."/>
            <person name="Fulton R."/>
            <person name="Garcia A.C."/>
            <person name="Gardiner A."/>
            <person name="Garfield D.A."/>
            <person name="Garvin B.E."/>
            <person name="Gibson G."/>
            <person name="Gilbert D."/>
            <person name="Gnerre S."/>
            <person name="Godfrey J."/>
            <person name="Good R."/>
            <person name="Gotea V."/>
            <person name="Gravely B."/>
            <person name="Greenberg A.J."/>
            <person name="Griffiths-Jones S."/>
            <person name="Gross S."/>
            <person name="Guigo R."/>
            <person name="Gustafson E.A."/>
            <person name="Haerty W."/>
            <person name="Hahn M.W."/>
            <person name="Halligan D.L."/>
            <person name="Halpern A.L."/>
            <person name="Halter G.M."/>
            <person name="Han M.V."/>
            <person name="Heger A."/>
            <person name="Hillier L."/>
            <person name="Hinrichs A.S."/>
            <person name="Holmes I."/>
            <person name="Hoskins R.A."/>
            <person name="Hubisz M.J."/>
            <person name="Hultmark D."/>
            <person name="Huntley M.A."/>
            <person name="Jaffe D.B."/>
            <person name="Jagadeeshan S."/>
            <person name="Jeck W.R."/>
            <person name="Johnson J."/>
            <person name="Jones C.D."/>
            <person name="Jordan W.C."/>
            <person name="Karpen G.H."/>
            <person name="Kataoka E."/>
            <person name="Keightley P.D."/>
            <person name="Kheradpour P."/>
            <person name="Kirkness E.F."/>
            <person name="Koerich L.B."/>
            <person name="Kristiansen K."/>
            <person name="Kudrna D."/>
            <person name="Kulathinal R.J."/>
            <person name="Kumar S."/>
            <person name="Kwok R."/>
            <person name="Lander E."/>
            <person name="Langley C.H."/>
            <person name="Lapoint R."/>
            <person name="Lazzaro B.P."/>
            <person name="Lee S.J."/>
            <person name="Levesque L."/>
            <person name="Li R."/>
            <person name="Lin C.F."/>
            <person name="Lin M.F."/>
            <person name="Lindblad-Toh K."/>
            <person name="Llopart A."/>
            <person name="Long M."/>
            <person name="Low L."/>
            <person name="Lozovsky E."/>
            <person name="Lu J."/>
            <person name="Luo M."/>
            <person name="Machado C.A."/>
            <person name="Makalowski W."/>
            <person name="Marzo M."/>
            <person name="Matsuda M."/>
            <person name="Matzkin L."/>
            <person name="McAllister B."/>
            <person name="McBride C.S."/>
            <person name="McKernan B."/>
            <person name="McKernan K."/>
            <person name="Mendez-Lago M."/>
            <person name="Minx P."/>
            <person name="Mollenhauer M.U."/>
            <person name="Montooth K."/>
            <person name="Mount S.M."/>
            <person name="Mu X."/>
            <person name="Myers E."/>
            <person name="Negre B."/>
            <person name="Newfeld S."/>
            <person name="Nielsen R."/>
            <person name="Noor M.A."/>
            <person name="O'Grady P."/>
            <person name="Pachter L."/>
            <person name="Papaceit M."/>
            <person name="Parisi M.J."/>
            <person name="Parisi M."/>
            <person name="Parts L."/>
            <person name="Pedersen J.S."/>
            <person name="Pesole G."/>
            <person name="Phillippy A.M."/>
            <person name="Ponting C.P."/>
            <person name="Pop M."/>
            <person name="Porcelli D."/>
            <person name="Powell J.R."/>
            <person name="Prohaska S."/>
            <person name="Pruitt K."/>
            <person name="Puig M."/>
            <person name="Quesneville H."/>
            <person name="Ram K.R."/>
            <person name="Rand D."/>
            <person name="Rasmussen M.D."/>
            <person name="Reed L.K."/>
            <person name="Reenan R."/>
            <person name="Reily A."/>
            <person name="Remington K.A."/>
            <person name="Rieger T.T."/>
            <person name="Ritchie M.G."/>
            <person name="Robin C."/>
            <person name="Rogers Y.H."/>
            <person name="Rohde C."/>
            <person name="Rozas J."/>
            <person name="Rubenfield M.J."/>
            <person name="Ruiz A."/>
            <person name="Russo S."/>
            <person name="Salzberg S.L."/>
            <person name="Sanchez-Gracia A."/>
            <person name="Saranga D.J."/>
            <person name="Sato H."/>
            <person name="Schaeffer S.W."/>
            <person name="Schatz M.C."/>
            <person name="Schlenke T."/>
            <person name="Schwartz R."/>
            <person name="Segarra C."/>
            <person name="Singh R.S."/>
            <person name="Sirot L."/>
            <person name="Sirota M."/>
            <person name="Sisneros N.B."/>
            <person name="Smith C.D."/>
            <person name="Smith T.F."/>
            <person name="Spieth J."/>
            <person name="Stage D.E."/>
            <person name="Stark A."/>
            <person name="Stephan W."/>
            <person name="Strausberg R.L."/>
            <person name="Strempel S."/>
            <person name="Sturgill D."/>
            <person name="Sutton G."/>
            <person name="Sutton G.G."/>
            <person name="Tao W."/>
            <person name="Teichmann S."/>
            <person name="Tobari Y.N."/>
            <person name="Tomimura Y."/>
            <person name="Tsolas J.M."/>
            <person name="Valente V.L."/>
            <person name="Venter E."/>
            <person name="Venter J.C."/>
            <person name="Vicario S."/>
            <person name="Vieira F.G."/>
            <person name="Vilella A.J."/>
            <person name="Villasante A."/>
            <person name="Walenz B."/>
            <person name="Wang J."/>
            <person name="Wasserman M."/>
            <person name="Watts T."/>
            <person name="Wilson D."/>
            <person name="Wilson R.K."/>
            <person name="Wing R.A."/>
            <person name="Wolfner M.F."/>
            <person name="Wong A."/>
            <person name="Wong G.K."/>
            <person name="Wu C.I."/>
            <person name="Wu G."/>
            <person name="Yamamoto D."/>
            <person name="Yang H.P."/>
            <person name="Yang S.P."/>
            <person name="Yorke J.A."/>
            <person name="Yoshida K."/>
            <person name="Zdobnov E."/>
            <person name="Zhang P."/>
            <person name="Zhang Y."/>
            <person name="Zimin A.V."/>
            <person name="Baldwin J."/>
            <person name="Abdouelleil A."/>
            <person name="Abdulkadir J."/>
            <person name="Abebe A."/>
            <person name="Abera B."/>
            <person name="Abreu J."/>
            <person name="Acer S.C."/>
            <person name="Aftuck L."/>
            <person name="Alexander A."/>
            <person name="An P."/>
            <person name="Anderson E."/>
            <person name="Anderson S."/>
            <person name="Arachi H."/>
            <person name="Azer M."/>
            <person name="Bachantsang P."/>
            <person name="Barry A."/>
            <person name="Bayul T."/>
            <person name="Berlin A."/>
            <person name="Bessette D."/>
            <person name="Bloom T."/>
            <person name="Blye J."/>
            <person name="Boguslavskiy L."/>
            <person name="Bonnet C."/>
            <person name="Boukhgalter B."/>
            <person name="Bourzgui I."/>
            <person name="Brown A."/>
            <person name="Cahill P."/>
            <person name="Channer S."/>
            <person name="Cheshatsang Y."/>
            <person name="Chuda L."/>
            <person name="Citroen M."/>
            <person name="Collymore A."/>
            <person name="Cooke P."/>
            <person name="Costello M."/>
            <person name="D'Aco K."/>
            <person name="Daza R."/>
            <person name="De Haan G."/>
            <person name="DeGray S."/>
            <person name="DeMaso C."/>
            <person name="Dhargay N."/>
            <person name="Dooley K."/>
            <person name="Dooley E."/>
            <person name="Doricent M."/>
            <person name="Dorje P."/>
            <person name="Dorjee K."/>
            <person name="Dupes A."/>
            <person name="Elong R."/>
            <person name="Falk J."/>
            <person name="Farina A."/>
            <person name="Faro S."/>
            <person name="Ferguson D."/>
            <person name="Fisher S."/>
            <person name="Foley C.D."/>
            <person name="Franke A."/>
            <person name="Friedrich D."/>
            <person name="Gadbois L."/>
            <person name="Gearin G."/>
            <person name="Gearin C.R."/>
            <person name="Giannoukos G."/>
            <person name="Goode T."/>
            <person name="Graham J."/>
            <person name="Grandbois E."/>
            <person name="Grewal S."/>
            <person name="Gyaltsen K."/>
            <person name="Hafez N."/>
            <person name="Hagos B."/>
            <person name="Hall J."/>
            <person name="Henson C."/>
            <person name="Hollinger A."/>
            <person name="Honan T."/>
            <person name="Huard M.D."/>
            <person name="Hughes L."/>
            <person name="Hurhula B."/>
            <person name="Husby M.E."/>
            <person name="Kamat A."/>
            <person name="Kanga B."/>
            <person name="Kashin S."/>
            <person name="Khazanovich D."/>
            <person name="Kisner P."/>
            <person name="Lance K."/>
            <person name="Lara M."/>
            <person name="Lee W."/>
            <person name="Lennon N."/>
            <person name="Letendre F."/>
            <person name="LeVine R."/>
            <person name="Lipovsky A."/>
            <person name="Liu X."/>
            <person name="Liu J."/>
            <person name="Liu S."/>
            <person name="Lokyitsang T."/>
            <person name="Lokyitsang Y."/>
            <person name="Lubonja R."/>
            <person name="Lui A."/>
            <person name="MacDonald P."/>
            <person name="Magnisalis V."/>
            <person name="Maru K."/>
            <person name="Matthews C."/>
            <person name="McCusker W."/>
            <person name="McDonough S."/>
            <person name="Mehta T."/>
            <person name="Meldrim J."/>
            <person name="Meneus L."/>
            <person name="Mihai O."/>
            <person name="Mihalev A."/>
            <person name="Mihova T."/>
            <person name="Mittelman R."/>
            <person name="Mlenga V."/>
            <person name="Montmayeur A."/>
            <person name="Mulrain L."/>
            <person name="Navidi A."/>
            <person name="Naylor J."/>
            <person name="Negash T."/>
            <person name="Nguyen T."/>
            <person name="Nguyen N."/>
            <person name="Nicol R."/>
            <person name="Norbu C."/>
            <person name="Norbu N."/>
            <person name="Novod N."/>
            <person name="O'Neill B."/>
            <person name="Osman S."/>
            <person name="Markiewicz E."/>
            <person name="Oyono O.L."/>
            <person name="Patti C."/>
            <person name="Phunkhang P."/>
            <person name="Pierre F."/>
            <person name="Priest M."/>
            <person name="Raghuraman S."/>
            <person name="Rege F."/>
            <person name="Reyes R."/>
            <person name="Rise C."/>
            <person name="Rogov P."/>
            <person name="Ross K."/>
            <person name="Ryan E."/>
            <person name="Settipalli S."/>
            <person name="Shea T."/>
            <person name="Sherpa N."/>
            <person name="Shi L."/>
            <person name="Shih D."/>
            <person name="Sparrow T."/>
            <person name="Spaulding J."/>
            <person name="Stalker J."/>
            <person name="Stange-Thomann N."/>
            <person name="Stavropoulos S."/>
            <person name="Stone C."/>
            <person name="Strader C."/>
            <person name="Tesfaye S."/>
            <person name="Thomson T."/>
            <person name="Thoulutsang Y."/>
            <person name="Thoulutsang D."/>
            <person name="Topham K."/>
            <person name="Topping I."/>
            <person name="Tsamla T."/>
            <person name="Vassiliev H."/>
            <person name="Vo A."/>
            <person name="Wangchuk T."/>
            <person name="Wangdi T."/>
            <person name="Weiand M."/>
            <person name="Wilkinson J."/>
            <person name="Wilson A."/>
            <person name="Yadav S."/>
            <person name="Young G."/>
            <person name="Yu Q."/>
            <person name="Zembek L."/>
            <person name="Zhong D."/>
            <person name="Zimmer A."/>
            <person name="Zwirko Z."/>
            <person name="Jaffe D.B."/>
            <person name="Alvarez P."/>
            <person name="Brockman W."/>
            <person name="Butler J."/>
            <person name="Chin C."/>
            <person name="Gnerre S."/>
            <person name="Grabherr M."/>
            <person name="Kleber M."/>
            <person name="Mauceli E."/>
            <person name="MacCallum I."/>
        </authorList>
    </citation>
    <scope>NUCLEOTIDE SEQUENCE [LARGE SCALE GENOMIC DNA]</scope>
    <source>
        <strain evidence="2">Tucson 15287-2541.00</strain>
    </source>
</reference>
<dbReference type="AlphaFoldDB" id="B4K3F1"/>
<dbReference type="HOGENOM" id="CLU_1908848_0_0_1"/>
<keyword evidence="2" id="KW-1185">Reference proteome</keyword>
<dbReference type="InParanoid" id="B4K3F1"/>
<evidence type="ECO:0000313" key="1">
    <source>
        <dbReference type="EMBL" id="EDW04667.1"/>
    </source>
</evidence>
<dbReference type="EMBL" id="CH922128">
    <property type="protein sequence ID" value="EDW04667.1"/>
    <property type="molecule type" value="Genomic_DNA"/>
</dbReference>
<dbReference type="OMA" id="NADEFAH"/>
<accession>B4K3F1</accession>
<dbReference type="eggNOG" id="KOG1307">
    <property type="taxonomic scope" value="Eukaryota"/>
</dbReference>
<evidence type="ECO:0000313" key="2">
    <source>
        <dbReference type="Proteomes" id="UP000001070"/>
    </source>
</evidence>
<proteinExistence type="predicted"/>
<sequence>MYSHIYIYIYIYIYTLPHVSHKRKTVTYGTKAHDLATKCLQYLVQKAKRELPLGAAALENDFYVDDCLTESDTIPEDLHRQQQLDKLLESSGFKLRKWCSNNNELLQGVPKQDIISNVQLEDTAYEDSSIKTL</sequence>
<dbReference type="PhylomeDB" id="B4K3F1"/>
<name>B4K3F1_DROGR</name>
<gene>
    <name evidence="1" type="primary">Dgri\GH23683</name>
    <name evidence="1" type="ORF">Dgri_GH23683</name>
</gene>
<dbReference type="PANTHER" id="PTHR47331">
    <property type="entry name" value="PHD-TYPE DOMAIN-CONTAINING PROTEIN"/>
    <property type="match status" value="1"/>
</dbReference>
<protein>
    <submittedName>
        <fullName evidence="1">GH23683</fullName>
    </submittedName>
</protein>